<dbReference type="PANTHER" id="PTHR33167">
    <property type="entry name" value="TRANSCRIPTION FACTOR, PUTATIVE (DUF863)-RELATED"/>
    <property type="match status" value="1"/>
</dbReference>
<proteinExistence type="predicted"/>
<sequence length="175" mass="20648">MEKILKNHDKERMKRAMIEQEETFRQQVNELHRLYRVQKQLMKEMKINKLKKDKWTPKNMEIAPRRMLDLELPAEAYIQYNDEREIELSLAIGSSSRKREEKSNTSDSAGSFSSSSAESGSLKLLGHDWGISKVPEMYLTSHREMNNGFDDEHEMRQDRLQKPPWFLPCLSLTMS</sequence>
<feature type="compositionally biased region" description="Low complexity" evidence="1">
    <location>
        <begin position="105"/>
        <end position="117"/>
    </location>
</feature>
<name>A0A2I0WVN6_9ASPA</name>
<protein>
    <submittedName>
        <fullName evidence="2">Uncharacterized protein</fullName>
    </submittedName>
</protein>
<reference evidence="2 3" key="2">
    <citation type="journal article" date="2017" name="Nature">
        <title>The Apostasia genome and the evolution of orchids.</title>
        <authorList>
            <person name="Zhang G.Q."/>
            <person name="Liu K.W."/>
            <person name="Li Z."/>
            <person name="Lohaus R."/>
            <person name="Hsiao Y.Y."/>
            <person name="Niu S.C."/>
            <person name="Wang J.Y."/>
            <person name="Lin Y.C."/>
            <person name="Xu Q."/>
            <person name="Chen L.J."/>
            <person name="Yoshida K."/>
            <person name="Fujiwara S."/>
            <person name="Wang Z.W."/>
            <person name="Zhang Y.Q."/>
            <person name="Mitsuda N."/>
            <person name="Wang M."/>
            <person name="Liu G.H."/>
            <person name="Pecoraro L."/>
            <person name="Huang H.X."/>
            <person name="Xiao X.J."/>
            <person name="Lin M."/>
            <person name="Wu X.Y."/>
            <person name="Wu W.L."/>
            <person name="Chen Y.Y."/>
            <person name="Chang S.B."/>
            <person name="Sakamoto S."/>
            <person name="Ohme-Takagi M."/>
            <person name="Yagi M."/>
            <person name="Zeng S.J."/>
            <person name="Shen C.Y."/>
            <person name="Yeh C.M."/>
            <person name="Luo Y.B."/>
            <person name="Tsai W.C."/>
            <person name="Van de Peer Y."/>
            <person name="Liu Z.J."/>
        </authorList>
    </citation>
    <scope>NUCLEOTIDE SEQUENCE [LARGE SCALE GENOMIC DNA]</scope>
    <source>
        <tissue evidence="2">The whole plant</tissue>
    </source>
</reference>
<accession>A0A2I0WVN6</accession>
<organism evidence="2 3">
    <name type="scientific">Dendrobium catenatum</name>
    <dbReference type="NCBI Taxonomy" id="906689"/>
    <lineage>
        <taxon>Eukaryota</taxon>
        <taxon>Viridiplantae</taxon>
        <taxon>Streptophyta</taxon>
        <taxon>Embryophyta</taxon>
        <taxon>Tracheophyta</taxon>
        <taxon>Spermatophyta</taxon>
        <taxon>Magnoliopsida</taxon>
        <taxon>Liliopsida</taxon>
        <taxon>Asparagales</taxon>
        <taxon>Orchidaceae</taxon>
        <taxon>Epidendroideae</taxon>
        <taxon>Malaxideae</taxon>
        <taxon>Dendrobiinae</taxon>
        <taxon>Dendrobium</taxon>
    </lineage>
</organism>
<dbReference type="EMBL" id="KZ502422">
    <property type="protein sequence ID" value="PKU79728.1"/>
    <property type="molecule type" value="Genomic_DNA"/>
</dbReference>
<dbReference type="OrthoDB" id="666348at2759"/>
<dbReference type="PANTHER" id="PTHR33167:SF26">
    <property type="entry name" value="EXPRESSED PROTEIN"/>
    <property type="match status" value="1"/>
</dbReference>
<evidence type="ECO:0000313" key="3">
    <source>
        <dbReference type="Proteomes" id="UP000233837"/>
    </source>
</evidence>
<dbReference type="Proteomes" id="UP000233837">
    <property type="component" value="Unassembled WGS sequence"/>
</dbReference>
<keyword evidence="3" id="KW-1185">Reference proteome</keyword>
<dbReference type="AlphaFoldDB" id="A0A2I0WVN6"/>
<evidence type="ECO:0000313" key="2">
    <source>
        <dbReference type="EMBL" id="PKU79728.1"/>
    </source>
</evidence>
<evidence type="ECO:0000256" key="1">
    <source>
        <dbReference type="SAM" id="MobiDB-lite"/>
    </source>
</evidence>
<feature type="region of interest" description="Disordered" evidence="1">
    <location>
        <begin position="94"/>
        <end position="117"/>
    </location>
</feature>
<reference evidence="2 3" key="1">
    <citation type="journal article" date="2016" name="Sci. Rep.">
        <title>The Dendrobium catenatum Lindl. genome sequence provides insights into polysaccharide synthase, floral development and adaptive evolution.</title>
        <authorList>
            <person name="Zhang G.Q."/>
            <person name="Xu Q."/>
            <person name="Bian C."/>
            <person name="Tsai W.C."/>
            <person name="Yeh C.M."/>
            <person name="Liu K.W."/>
            <person name="Yoshida K."/>
            <person name="Zhang L.S."/>
            <person name="Chang S.B."/>
            <person name="Chen F."/>
            <person name="Shi Y."/>
            <person name="Su Y.Y."/>
            <person name="Zhang Y.Q."/>
            <person name="Chen L.J."/>
            <person name="Yin Y."/>
            <person name="Lin M."/>
            <person name="Huang H."/>
            <person name="Deng H."/>
            <person name="Wang Z.W."/>
            <person name="Zhu S.L."/>
            <person name="Zhao X."/>
            <person name="Deng C."/>
            <person name="Niu S.C."/>
            <person name="Huang J."/>
            <person name="Wang M."/>
            <person name="Liu G.H."/>
            <person name="Yang H.J."/>
            <person name="Xiao X.J."/>
            <person name="Hsiao Y.Y."/>
            <person name="Wu W.L."/>
            <person name="Chen Y.Y."/>
            <person name="Mitsuda N."/>
            <person name="Ohme-Takagi M."/>
            <person name="Luo Y.B."/>
            <person name="Van de Peer Y."/>
            <person name="Liu Z.J."/>
        </authorList>
    </citation>
    <scope>NUCLEOTIDE SEQUENCE [LARGE SCALE GENOMIC DNA]</scope>
    <source>
        <tissue evidence="2">The whole plant</tissue>
    </source>
</reference>
<gene>
    <name evidence="2" type="ORF">MA16_Dca010956</name>
</gene>